<dbReference type="SUPFAM" id="SSF52540">
    <property type="entry name" value="P-loop containing nucleoside triphosphate hydrolases"/>
    <property type="match status" value="1"/>
</dbReference>
<evidence type="ECO:0000259" key="1">
    <source>
        <dbReference type="Pfam" id="PF20703"/>
    </source>
</evidence>
<evidence type="ECO:0000313" key="3">
    <source>
        <dbReference type="Proteomes" id="UP001215598"/>
    </source>
</evidence>
<name>A0AAD7GHN6_9AGAR</name>
<dbReference type="InterPro" id="IPR027417">
    <property type="entry name" value="P-loop_NTPase"/>
</dbReference>
<dbReference type="CDD" id="cd21037">
    <property type="entry name" value="MLKL_NTD"/>
    <property type="match status" value="1"/>
</dbReference>
<dbReference type="InterPro" id="IPR036537">
    <property type="entry name" value="Adaptor_Cbl_N_dom_sf"/>
</dbReference>
<dbReference type="PANTHER" id="PTHR47691">
    <property type="entry name" value="REGULATOR-RELATED"/>
    <property type="match status" value="1"/>
</dbReference>
<proteinExistence type="predicted"/>
<reference evidence="2" key="1">
    <citation type="submission" date="2023-03" db="EMBL/GenBank/DDBJ databases">
        <title>Massive genome expansion in bonnet fungi (Mycena s.s.) driven by repeated elements and novel gene families across ecological guilds.</title>
        <authorList>
            <consortium name="Lawrence Berkeley National Laboratory"/>
            <person name="Harder C.B."/>
            <person name="Miyauchi S."/>
            <person name="Viragh M."/>
            <person name="Kuo A."/>
            <person name="Thoen E."/>
            <person name="Andreopoulos B."/>
            <person name="Lu D."/>
            <person name="Skrede I."/>
            <person name="Drula E."/>
            <person name="Henrissat B."/>
            <person name="Morin E."/>
            <person name="Kohler A."/>
            <person name="Barry K."/>
            <person name="LaButti K."/>
            <person name="Morin E."/>
            <person name="Salamov A."/>
            <person name="Lipzen A."/>
            <person name="Mereny Z."/>
            <person name="Hegedus B."/>
            <person name="Baldrian P."/>
            <person name="Stursova M."/>
            <person name="Weitz H."/>
            <person name="Taylor A."/>
            <person name="Grigoriev I.V."/>
            <person name="Nagy L.G."/>
            <person name="Martin F."/>
            <person name="Kauserud H."/>
        </authorList>
    </citation>
    <scope>NUCLEOTIDE SEQUENCE</scope>
    <source>
        <strain evidence="2">CBHHK182m</strain>
    </source>
</reference>
<dbReference type="PANTHER" id="PTHR47691:SF3">
    <property type="entry name" value="HTH-TYPE TRANSCRIPTIONAL REGULATOR RV0890C-RELATED"/>
    <property type="match status" value="1"/>
</dbReference>
<dbReference type="InterPro" id="IPR059179">
    <property type="entry name" value="MLKL-like_MCAfunc"/>
</dbReference>
<dbReference type="EMBL" id="JARKIB010000664">
    <property type="protein sequence ID" value="KAJ7695233.1"/>
    <property type="molecule type" value="Genomic_DNA"/>
</dbReference>
<feature type="domain" description="Novel STAND NTPase 1" evidence="1">
    <location>
        <begin position="188"/>
        <end position="328"/>
    </location>
</feature>
<dbReference type="Pfam" id="PF20703">
    <property type="entry name" value="nSTAND1"/>
    <property type="match status" value="1"/>
</dbReference>
<protein>
    <recommendedName>
        <fullName evidence="1">Novel STAND NTPase 1 domain-containing protein</fullName>
    </recommendedName>
</protein>
<feature type="non-terminal residue" evidence="2">
    <location>
        <position position="1"/>
    </location>
</feature>
<evidence type="ECO:0000313" key="2">
    <source>
        <dbReference type="EMBL" id="KAJ7695233.1"/>
    </source>
</evidence>
<dbReference type="InterPro" id="IPR049052">
    <property type="entry name" value="nSTAND1"/>
</dbReference>
<dbReference type="GO" id="GO:0007166">
    <property type="term" value="P:cell surface receptor signaling pathway"/>
    <property type="evidence" value="ECO:0007669"/>
    <property type="project" value="InterPro"/>
</dbReference>
<keyword evidence="3" id="KW-1185">Reference proteome</keyword>
<sequence length="451" mass="50324">MPRQPTINQVRLNNILTCAAITVNTFDVLVDTLKISGLEAISNTMQSLLGLAQTIKQDKNECAELMQCTHALLNAIIMVYIPIAYLHFSLQEFRTLHKIHTFVEAQQSGSKIKKLFRHGELAALLKDCKTGLQQALDFFNKTVDIMADVREMQDQAQLRHQEILNMIETLSSSDSASSSNSISMLPAEPKIFYGRDSELADILELFRQGTPRIAILGAGVMGKTSLARTVVHHEEVTTKYHRNRFFVTCDTASNKPELAGVIGAHLGLKPGEDLTRAVLQHFSSGPPSLLILDNLETVWEPTKSRQEIEEFLSLLTDINSLALIITMRGAERPFKVQWTRPFLQPLPPLALNAARNMFIDIADDKHPLEEVDQILGLTDNMPLAISLLAHLVDMEGCKEILCRWETEKTTLISEGSDRRSNLELSISLSSPRITSTPPVIHAAGWPFRCRA</sequence>
<comment type="caution">
    <text evidence="2">The sequence shown here is derived from an EMBL/GenBank/DDBJ whole genome shotgun (WGS) entry which is preliminary data.</text>
</comment>
<organism evidence="2 3">
    <name type="scientific">Mycena metata</name>
    <dbReference type="NCBI Taxonomy" id="1033252"/>
    <lineage>
        <taxon>Eukaryota</taxon>
        <taxon>Fungi</taxon>
        <taxon>Dikarya</taxon>
        <taxon>Basidiomycota</taxon>
        <taxon>Agaricomycotina</taxon>
        <taxon>Agaricomycetes</taxon>
        <taxon>Agaricomycetidae</taxon>
        <taxon>Agaricales</taxon>
        <taxon>Marasmiineae</taxon>
        <taxon>Mycenaceae</taxon>
        <taxon>Mycena</taxon>
    </lineage>
</organism>
<accession>A0AAD7GHN6</accession>
<dbReference type="AlphaFoldDB" id="A0AAD7GHN6"/>
<dbReference type="Proteomes" id="UP001215598">
    <property type="component" value="Unassembled WGS sequence"/>
</dbReference>
<gene>
    <name evidence="2" type="ORF">B0H16DRAFT_1397731</name>
</gene>
<dbReference type="Gene3D" id="3.40.50.300">
    <property type="entry name" value="P-loop containing nucleotide triphosphate hydrolases"/>
    <property type="match status" value="1"/>
</dbReference>
<dbReference type="Gene3D" id="1.20.930.20">
    <property type="entry name" value="Adaptor protein Cbl, N-terminal domain"/>
    <property type="match status" value="1"/>
</dbReference>